<proteinExistence type="predicted"/>
<accession>A0A2S6CRU6</accession>
<sequence>MLLKNQSKHRFNISSKYHFHIEIALSFVVSPKYIGWYEWLEERIDLNEPDIENNQEIESEKTQALL</sequence>
<dbReference type="Proteomes" id="UP000239589">
    <property type="component" value="Unassembled WGS sequence"/>
</dbReference>
<reference evidence="1 2" key="1">
    <citation type="submission" date="2018-02" db="EMBL/GenBank/DDBJ databases">
        <title>Discovery of a pederin family compound in a non-symbiotic bloom-forming cyanobacterium.</title>
        <authorList>
            <person name="Kust A."/>
            <person name="Mares J."/>
            <person name="Jokela J."/>
            <person name="Urajova P."/>
            <person name="Hajek J."/>
            <person name="Saurav K."/>
            <person name="Voracova K."/>
            <person name="Fewer D.P."/>
            <person name="Haapaniemi E."/>
            <person name="Permi P."/>
            <person name="Rehakova K."/>
            <person name="Sivonen K."/>
            <person name="Hrouzek P."/>
        </authorList>
    </citation>
    <scope>NUCLEOTIDE SEQUENCE [LARGE SCALE GENOMIC DNA]</scope>
    <source>
        <strain evidence="1 2">CHARLIE-1</strain>
    </source>
</reference>
<protein>
    <submittedName>
        <fullName evidence="1">Uncharacterized protein</fullName>
    </submittedName>
</protein>
<dbReference type="EMBL" id="PGEM01000117">
    <property type="protein sequence ID" value="PPJ62466.1"/>
    <property type="molecule type" value="Genomic_DNA"/>
</dbReference>
<comment type="caution">
    <text evidence="1">The sequence shown here is derived from an EMBL/GenBank/DDBJ whole genome shotgun (WGS) entry which is preliminary data.</text>
</comment>
<evidence type="ECO:0000313" key="2">
    <source>
        <dbReference type="Proteomes" id="UP000239589"/>
    </source>
</evidence>
<organism evidence="1 2">
    <name type="scientific">Cuspidothrix issatschenkoi CHARLIE-1</name>
    <dbReference type="NCBI Taxonomy" id="2052836"/>
    <lineage>
        <taxon>Bacteria</taxon>
        <taxon>Bacillati</taxon>
        <taxon>Cyanobacteriota</taxon>
        <taxon>Cyanophyceae</taxon>
        <taxon>Nostocales</taxon>
        <taxon>Aphanizomenonaceae</taxon>
        <taxon>Cuspidothrix</taxon>
    </lineage>
</organism>
<gene>
    <name evidence="1" type="ORF">CUN59_15385</name>
</gene>
<name>A0A2S6CRU6_9CYAN</name>
<evidence type="ECO:0000313" key="1">
    <source>
        <dbReference type="EMBL" id="PPJ62466.1"/>
    </source>
</evidence>
<keyword evidence="2" id="KW-1185">Reference proteome</keyword>
<dbReference type="AlphaFoldDB" id="A0A2S6CRU6"/>